<dbReference type="PANTHER" id="PTHR42894:SF1">
    <property type="entry name" value="N-(5'-PHOSPHORIBOSYL)ANTHRANILATE ISOMERASE"/>
    <property type="match status" value="1"/>
</dbReference>
<evidence type="ECO:0000256" key="7">
    <source>
        <dbReference type="ARBA" id="ARBA00023141"/>
    </source>
</evidence>
<evidence type="ECO:0000256" key="8">
    <source>
        <dbReference type="ARBA" id="ARBA00023235"/>
    </source>
</evidence>
<dbReference type="InterPro" id="IPR011060">
    <property type="entry name" value="RibuloseP-bd_barrel"/>
</dbReference>
<keyword evidence="7 9" id="KW-0057">Aromatic amino acid biosynthesis</keyword>
<keyword evidence="8 9" id="KW-0413">Isomerase</keyword>
<dbReference type="InterPro" id="IPR001240">
    <property type="entry name" value="PRAI_dom"/>
</dbReference>
<feature type="domain" description="N-(5'phosphoribosyl) anthranilate isomerase (PRAI)" evidence="10">
    <location>
        <begin position="5"/>
        <end position="198"/>
    </location>
</feature>
<organism evidence="11 12">
    <name type="scientific">Uliginosibacterium paludis</name>
    <dbReference type="NCBI Taxonomy" id="1615952"/>
    <lineage>
        <taxon>Bacteria</taxon>
        <taxon>Pseudomonadati</taxon>
        <taxon>Pseudomonadota</taxon>
        <taxon>Betaproteobacteria</taxon>
        <taxon>Rhodocyclales</taxon>
        <taxon>Zoogloeaceae</taxon>
        <taxon>Uliginosibacterium</taxon>
    </lineage>
</organism>
<dbReference type="Pfam" id="PF00697">
    <property type="entry name" value="PRAI"/>
    <property type="match status" value="1"/>
</dbReference>
<dbReference type="RefSeq" id="WP_345926639.1">
    <property type="nucleotide sequence ID" value="NZ_JBDIVF010000003.1"/>
</dbReference>
<comment type="catalytic activity">
    <reaction evidence="1 9">
        <text>N-(5-phospho-beta-D-ribosyl)anthranilate = 1-(2-carboxyphenylamino)-1-deoxy-D-ribulose 5-phosphate</text>
        <dbReference type="Rhea" id="RHEA:21540"/>
        <dbReference type="ChEBI" id="CHEBI:18277"/>
        <dbReference type="ChEBI" id="CHEBI:58613"/>
        <dbReference type="EC" id="5.3.1.24"/>
    </reaction>
</comment>
<evidence type="ECO:0000256" key="4">
    <source>
        <dbReference type="ARBA" id="ARBA00022272"/>
    </source>
</evidence>
<evidence type="ECO:0000313" key="12">
    <source>
        <dbReference type="Proteomes" id="UP001548590"/>
    </source>
</evidence>
<evidence type="ECO:0000256" key="3">
    <source>
        <dbReference type="ARBA" id="ARBA00012572"/>
    </source>
</evidence>
<keyword evidence="6 9" id="KW-0822">Tryptophan biosynthesis</keyword>
<dbReference type="InterPro" id="IPR013785">
    <property type="entry name" value="Aldolase_TIM"/>
</dbReference>
<dbReference type="InterPro" id="IPR044643">
    <property type="entry name" value="TrpF_fam"/>
</dbReference>
<dbReference type="NCBIfam" id="NF002299">
    <property type="entry name" value="PRK01222.1-6"/>
    <property type="match status" value="1"/>
</dbReference>
<reference evidence="11 12" key="1">
    <citation type="submission" date="2024-07" db="EMBL/GenBank/DDBJ databases">
        <title>Uliginosibacterium paludis KCTC:42655.</title>
        <authorList>
            <person name="Kim M.K."/>
        </authorList>
    </citation>
    <scope>NUCLEOTIDE SEQUENCE [LARGE SCALE GENOMIC DNA]</scope>
    <source>
        <strain evidence="11 12">KCTC 42655</strain>
    </source>
</reference>
<dbReference type="NCBIfam" id="NF002298">
    <property type="entry name" value="PRK01222.1-4"/>
    <property type="match status" value="1"/>
</dbReference>
<keyword evidence="5 9" id="KW-0028">Amino-acid biosynthesis</keyword>
<dbReference type="Proteomes" id="UP001548590">
    <property type="component" value="Unassembled WGS sequence"/>
</dbReference>
<evidence type="ECO:0000313" key="11">
    <source>
        <dbReference type="EMBL" id="MET1488483.1"/>
    </source>
</evidence>
<evidence type="ECO:0000256" key="9">
    <source>
        <dbReference type="HAMAP-Rule" id="MF_00135"/>
    </source>
</evidence>
<sequence length="207" mass="22248">MRTRIKICGLTRPQDVHDAVSAGADALGFVFYAPSPRAIDIDQARELVAMVPPFVTTVGLFVNESVEGVRRVIDEVPLGMLQFHGDEDAGFCEAFGRPWLKAARVRAGFDLVDYAARYPGASGLLTDAWVEGFGGGGEVFDWSLLPRDFSRPVILAGGLDPSNVCEAVRRVRPWGVDVSSGVESARGIKDAALIKAFIAGVREADGR</sequence>
<proteinExistence type="inferred from homology"/>
<evidence type="ECO:0000256" key="2">
    <source>
        <dbReference type="ARBA" id="ARBA00004664"/>
    </source>
</evidence>
<dbReference type="EMBL" id="JBEWLZ010000001">
    <property type="protein sequence ID" value="MET1488483.1"/>
    <property type="molecule type" value="Genomic_DNA"/>
</dbReference>
<dbReference type="SUPFAM" id="SSF51366">
    <property type="entry name" value="Ribulose-phoshate binding barrel"/>
    <property type="match status" value="1"/>
</dbReference>
<accession>A0ABV2CKU7</accession>
<evidence type="ECO:0000259" key="10">
    <source>
        <dbReference type="Pfam" id="PF00697"/>
    </source>
</evidence>
<dbReference type="CDD" id="cd00405">
    <property type="entry name" value="PRAI"/>
    <property type="match status" value="1"/>
</dbReference>
<dbReference type="Gene3D" id="3.20.20.70">
    <property type="entry name" value="Aldolase class I"/>
    <property type="match status" value="1"/>
</dbReference>
<keyword evidence="12" id="KW-1185">Reference proteome</keyword>
<evidence type="ECO:0000256" key="6">
    <source>
        <dbReference type="ARBA" id="ARBA00022822"/>
    </source>
</evidence>
<dbReference type="HAMAP" id="MF_00135">
    <property type="entry name" value="PRAI"/>
    <property type="match status" value="1"/>
</dbReference>
<name>A0ABV2CKU7_9RHOO</name>
<comment type="similarity">
    <text evidence="9">Belongs to the TrpF family.</text>
</comment>
<gene>
    <name evidence="9" type="primary">trpF</name>
    <name evidence="11" type="ORF">ABVT11_01490</name>
</gene>
<dbReference type="GO" id="GO:0004640">
    <property type="term" value="F:phosphoribosylanthranilate isomerase activity"/>
    <property type="evidence" value="ECO:0007669"/>
    <property type="project" value="UniProtKB-EC"/>
</dbReference>
<evidence type="ECO:0000256" key="1">
    <source>
        <dbReference type="ARBA" id="ARBA00001164"/>
    </source>
</evidence>
<evidence type="ECO:0000256" key="5">
    <source>
        <dbReference type="ARBA" id="ARBA00022605"/>
    </source>
</evidence>
<comment type="caution">
    <text evidence="11">The sequence shown here is derived from an EMBL/GenBank/DDBJ whole genome shotgun (WGS) entry which is preliminary data.</text>
</comment>
<dbReference type="EC" id="5.3.1.24" evidence="3 9"/>
<protein>
    <recommendedName>
        <fullName evidence="4 9">N-(5'-phosphoribosyl)anthranilate isomerase</fullName>
        <shortName evidence="9">PRAI</shortName>
        <ecNumber evidence="3 9">5.3.1.24</ecNumber>
    </recommendedName>
</protein>
<comment type="pathway">
    <text evidence="2 9">Amino-acid biosynthesis; L-tryptophan biosynthesis; L-tryptophan from chorismate: step 3/5.</text>
</comment>
<dbReference type="PANTHER" id="PTHR42894">
    <property type="entry name" value="N-(5'-PHOSPHORIBOSYL)ANTHRANILATE ISOMERASE"/>
    <property type="match status" value="1"/>
</dbReference>